<evidence type="ECO:0000259" key="1">
    <source>
        <dbReference type="Pfam" id="PF08473"/>
    </source>
</evidence>
<sequence>MIVLLPIYKGSDPIQDFHKYYYTPCDKEYTFFHSVPNVDTSSLGVQDCGLCEQSFAYQSLPFSNLVLLVIDVTNCDCISNTTSFEPKKKVYNDTDLWQRLRAQSHRKRPLSCHSISEYEDSSNCGAGTSIQPSFLLILMALCYTWKCLYCYEHMQ</sequence>
<keyword evidence="2" id="KW-1185">Reference proteome</keyword>
<dbReference type="Proteomes" id="UP000694865">
    <property type="component" value="Unplaced"/>
</dbReference>
<proteinExistence type="predicted"/>
<evidence type="ECO:0000313" key="3">
    <source>
        <dbReference type="RefSeq" id="XP_006822511.1"/>
    </source>
</evidence>
<reference evidence="3" key="1">
    <citation type="submission" date="2025-08" db="UniProtKB">
        <authorList>
            <consortium name="RefSeq"/>
        </authorList>
    </citation>
    <scope>IDENTIFICATION</scope>
    <source>
        <tissue evidence="3">Testes</tissue>
    </source>
</reference>
<protein>
    <submittedName>
        <fullName evidence="3">Voltage-dependent calcium channel subunit alpha-2/delta-4-like</fullName>
    </submittedName>
</protein>
<dbReference type="RefSeq" id="XP_006822511.1">
    <property type="nucleotide sequence ID" value="XM_006822448.1"/>
</dbReference>
<dbReference type="Pfam" id="PF08473">
    <property type="entry name" value="VGCC_alpha2"/>
    <property type="match status" value="1"/>
</dbReference>
<dbReference type="InterPro" id="IPR013680">
    <property type="entry name" value="VDCC_a2/dsu"/>
</dbReference>
<accession>A0ABM0MR70</accession>
<dbReference type="GeneID" id="102808683"/>
<gene>
    <name evidence="3" type="primary">LOC102808683</name>
</gene>
<feature type="domain" description="Voltage-dependent calcium channel alpha-2/delta subunit conserved region" evidence="1">
    <location>
        <begin position="31"/>
        <end position="125"/>
    </location>
</feature>
<evidence type="ECO:0000313" key="2">
    <source>
        <dbReference type="Proteomes" id="UP000694865"/>
    </source>
</evidence>
<name>A0ABM0MR70_SACKO</name>
<organism evidence="2 3">
    <name type="scientific">Saccoglossus kowalevskii</name>
    <name type="common">Acorn worm</name>
    <dbReference type="NCBI Taxonomy" id="10224"/>
    <lineage>
        <taxon>Eukaryota</taxon>
        <taxon>Metazoa</taxon>
        <taxon>Hemichordata</taxon>
        <taxon>Enteropneusta</taxon>
        <taxon>Harrimaniidae</taxon>
        <taxon>Saccoglossus</taxon>
    </lineage>
</organism>